<feature type="compositionally biased region" description="Basic and acidic residues" evidence="1">
    <location>
        <begin position="253"/>
        <end position="273"/>
    </location>
</feature>
<evidence type="ECO:0000256" key="2">
    <source>
        <dbReference type="SAM" id="SignalP"/>
    </source>
</evidence>
<name>A0A7J6M3Z2_PERCH</name>
<feature type="region of interest" description="Disordered" evidence="1">
    <location>
        <begin position="198"/>
        <end position="301"/>
    </location>
</feature>
<comment type="caution">
    <text evidence="3">The sequence shown here is derived from an EMBL/GenBank/DDBJ whole genome shotgun (WGS) entry which is preliminary data.</text>
</comment>
<dbReference type="Proteomes" id="UP000591131">
    <property type="component" value="Unassembled WGS sequence"/>
</dbReference>
<evidence type="ECO:0000313" key="3">
    <source>
        <dbReference type="EMBL" id="KAF4666262.1"/>
    </source>
</evidence>
<feature type="chain" id="PRO_5029645762" evidence="2">
    <location>
        <begin position="17"/>
        <end position="369"/>
    </location>
</feature>
<sequence length="369" mass="40372">MLLSFLLWLSIGGLYDLPLISYALSSTNDHTYAKPQLGRSLGNSLPIGQYEDKKGGGVKLIIRENNKVEQKDGYTCYKDPSTEDQYMSYTTRKSLGISKTVPFSPSSILICHSKDGRVWINHPRTANVDFKPSGEAKEPVSLLRKMQQKSSEGTVAARQNTPKKRKSDGHHELRKSPGDLGTRLGDREDLLHRAMREAGVIEGPSPPRDEESRTLPKVGRLSRGPETNIAKAPEPKNVPSTSGVIAAGYAVSDEDHPRPSTGRIGDEKGKDDETGQTTGHTGEVEHAFDGIEWSDPETNDMEDFLSHFKKGGILEDLAGENDDSGNRTTDSNHRVDAAAVDLESPPVLQPYTFDDLADAWDASYSGGIL</sequence>
<evidence type="ECO:0000256" key="1">
    <source>
        <dbReference type="SAM" id="MobiDB-lite"/>
    </source>
</evidence>
<proteinExistence type="predicted"/>
<reference evidence="3 4" key="1">
    <citation type="submission" date="2020-04" db="EMBL/GenBank/DDBJ databases">
        <title>Perkinsus chesapeaki whole genome sequence.</title>
        <authorList>
            <person name="Bogema D.R."/>
        </authorList>
    </citation>
    <scope>NUCLEOTIDE SEQUENCE [LARGE SCALE GENOMIC DNA]</scope>
    <source>
        <strain evidence="3">ATCC PRA-425</strain>
    </source>
</reference>
<accession>A0A7J6M3Z2</accession>
<dbReference type="AlphaFoldDB" id="A0A7J6M3Z2"/>
<feature type="signal peptide" evidence="2">
    <location>
        <begin position="1"/>
        <end position="16"/>
    </location>
</feature>
<dbReference type="EMBL" id="JAAPAO010000239">
    <property type="protein sequence ID" value="KAF4666262.1"/>
    <property type="molecule type" value="Genomic_DNA"/>
</dbReference>
<organism evidence="3 4">
    <name type="scientific">Perkinsus chesapeaki</name>
    <name type="common">Clam parasite</name>
    <name type="synonym">Perkinsus andrewsi</name>
    <dbReference type="NCBI Taxonomy" id="330153"/>
    <lineage>
        <taxon>Eukaryota</taxon>
        <taxon>Sar</taxon>
        <taxon>Alveolata</taxon>
        <taxon>Perkinsozoa</taxon>
        <taxon>Perkinsea</taxon>
        <taxon>Perkinsida</taxon>
        <taxon>Perkinsidae</taxon>
        <taxon>Perkinsus</taxon>
    </lineage>
</organism>
<feature type="region of interest" description="Disordered" evidence="1">
    <location>
        <begin position="127"/>
        <end position="185"/>
    </location>
</feature>
<evidence type="ECO:0000313" key="4">
    <source>
        <dbReference type="Proteomes" id="UP000591131"/>
    </source>
</evidence>
<feature type="compositionally biased region" description="Acidic residues" evidence="1">
    <location>
        <begin position="292"/>
        <end position="301"/>
    </location>
</feature>
<gene>
    <name evidence="3" type="ORF">FOL47_004164</name>
</gene>
<protein>
    <submittedName>
        <fullName evidence="3">Uncharacterized protein</fullName>
    </submittedName>
</protein>
<feature type="compositionally biased region" description="Polar residues" evidence="1">
    <location>
        <begin position="148"/>
        <end position="160"/>
    </location>
</feature>
<keyword evidence="2" id="KW-0732">Signal</keyword>
<keyword evidence="4" id="KW-1185">Reference proteome</keyword>